<evidence type="ECO:0000256" key="5">
    <source>
        <dbReference type="ARBA" id="ARBA00022917"/>
    </source>
</evidence>
<comment type="similarity">
    <text evidence="1 8">Belongs to the class-II aminoacyl-tRNA synthetase family.</text>
</comment>
<dbReference type="CDD" id="cd00773">
    <property type="entry name" value="HisRS-like_core"/>
    <property type="match status" value="1"/>
</dbReference>
<organism evidence="11 12">
    <name type="scientific">Candidatus Saccharicenans subterraneus</name>
    <dbReference type="NCBI Taxonomy" id="2508984"/>
    <lineage>
        <taxon>Bacteria</taxon>
        <taxon>Candidatus Aminicenantota</taxon>
        <taxon>Candidatus Aminicenantia</taxon>
        <taxon>Candidatus Aminicenantales</taxon>
        <taxon>Candidatus Saccharicenantaceae</taxon>
        <taxon>Candidatus Saccharicenans</taxon>
    </lineage>
</organism>
<dbReference type="PANTHER" id="PTHR43707">
    <property type="entry name" value="HISTIDYL-TRNA SYNTHETASE"/>
    <property type="match status" value="1"/>
</dbReference>
<dbReference type="HAMAP" id="MF_00127">
    <property type="entry name" value="His_tRNA_synth"/>
    <property type="match status" value="1"/>
</dbReference>
<sequence>MSTDQPKKEISAIKGTHDILPGEARLWQVAEARAREIFELYGYRELRAPVIEPTELFEKGTGASSDIVTKEMYTFTDKGGRSVTLRPEYTPSVVRAIIEHRLDLQSQPLRYYYMGPMFRYDRPQKGRYRQFHQIDIEVFGEKDPAVDAEIVEMAHRLLSQLGVENVLTLINSVGCKKCRPAYGRELRQAALAARDRLCPDCQRKAEVNPLRIFDCKNEACRQVASGFPLIIDFLCEECRDHFQKFRDYLDLFGIKYKVEPTLVRGLDYYTKTAFEIVAEHLGAQNAICGGGRYDDMVREFGGPDLCGIGFAMGMERLLSVARIEVPKDSFVYFAYLGDLAKKESLRLARALRSEGIECLVEFRDRGMKAHFSRANKLGADWVLIIGEDELQKGKYQLKDMVNSRQFEGSALELAGIIKGKKILEIG</sequence>
<gene>
    <name evidence="8" type="primary">hisS</name>
    <name evidence="11" type="ORF">OP8BY_1965</name>
</gene>
<feature type="binding site" evidence="9">
    <location>
        <position position="133"/>
    </location>
    <ligand>
        <name>L-histidine</name>
        <dbReference type="ChEBI" id="CHEBI:57595"/>
    </ligand>
</feature>
<dbReference type="AlphaFoldDB" id="A0A3E2BNT0"/>
<dbReference type="InterPro" id="IPR004154">
    <property type="entry name" value="Anticodon-bd"/>
</dbReference>
<evidence type="ECO:0000259" key="10">
    <source>
        <dbReference type="PROSITE" id="PS50862"/>
    </source>
</evidence>
<evidence type="ECO:0000256" key="7">
    <source>
        <dbReference type="ARBA" id="ARBA00047639"/>
    </source>
</evidence>
<comment type="caution">
    <text evidence="11">The sequence shown here is derived from an EMBL/GenBank/DDBJ whole genome shotgun (WGS) entry which is preliminary data.</text>
</comment>
<evidence type="ECO:0000256" key="2">
    <source>
        <dbReference type="ARBA" id="ARBA00022598"/>
    </source>
</evidence>
<feature type="domain" description="Aminoacyl-transfer RNA synthetases class-II family profile" evidence="10">
    <location>
        <begin position="1"/>
        <end position="318"/>
    </location>
</feature>
<accession>A0A3E2BNT0</accession>
<name>A0A3E2BNT0_9BACT</name>
<dbReference type="InterPro" id="IPR006195">
    <property type="entry name" value="aa-tRNA-synth_II"/>
</dbReference>
<evidence type="ECO:0000256" key="4">
    <source>
        <dbReference type="ARBA" id="ARBA00022840"/>
    </source>
</evidence>
<evidence type="ECO:0000313" key="11">
    <source>
        <dbReference type="EMBL" id="RFT16361.1"/>
    </source>
</evidence>
<keyword evidence="6 8" id="KW-0030">Aminoacyl-tRNA synthetase</keyword>
<dbReference type="InterPro" id="IPR036621">
    <property type="entry name" value="Anticodon-bd_dom_sf"/>
</dbReference>
<dbReference type="InterPro" id="IPR015807">
    <property type="entry name" value="His-tRNA-ligase"/>
</dbReference>
<keyword evidence="8" id="KW-0963">Cytoplasm</keyword>
<comment type="subcellular location">
    <subcellularLocation>
        <location evidence="8">Cytoplasm</location>
    </subcellularLocation>
</comment>
<proteinExistence type="inferred from homology"/>
<dbReference type="SUPFAM" id="SSF52954">
    <property type="entry name" value="Class II aaRS ABD-related"/>
    <property type="match status" value="1"/>
</dbReference>
<dbReference type="PIRSF" id="PIRSF001549">
    <property type="entry name" value="His-tRNA_synth"/>
    <property type="match status" value="1"/>
</dbReference>
<dbReference type="Pfam" id="PF13393">
    <property type="entry name" value="tRNA-synt_His"/>
    <property type="match status" value="2"/>
</dbReference>
<dbReference type="NCBIfam" id="TIGR00442">
    <property type="entry name" value="hisS"/>
    <property type="match status" value="1"/>
</dbReference>
<evidence type="ECO:0000256" key="9">
    <source>
        <dbReference type="PIRSR" id="PIRSR001549-1"/>
    </source>
</evidence>
<dbReference type="Gene3D" id="3.40.50.800">
    <property type="entry name" value="Anticodon-binding domain"/>
    <property type="match status" value="1"/>
</dbReference>
<keyword evidence="2 8" id="KW-0436">Ligase</keyword>
<dbReference type="InterPro" id="IPR045864">
    <property type="entry name" value="aa-tRNA-synth_II/BPL/LPL"/>
</dbReference>
<reference evidence="11 12" key="1">
    <citation type="submission" date="2018-08" db="EMBL/GenBank/DDBJ databases">
        <title>Genome analysis of the thermophilic bacterium of the candidate phylum Aminicenantes from deep subsurface aquifer revealed its physiology and ecological role.</title>
        <authorList>
            <person name="Kadnikov V.V."/>
            <person name="Mardanov A.V."/>
            <person name="Beletsky A.V."/>
            <person name="Karnachuk O.V."/>
            <person name="Ravin N.V."/>
        </authorList>
    </citation>
    <scope>NUCLEOTIDE SEQUENCE [LARGE SCALE GENOMIC DNA]</scope>
    <source>
        <strain evidence="11">BY38</strain>
    </source>
</reference>
<evidence type="ECO:0000313" key="12">
    <source>
        <dbReference type="Proteomes" id="UP000257323"/>
    </source>
</evidence>
<dbReference type="EMBL" id="QUAH01000004">
    <property type="protein sequence ID" value="RFT16361.1"/>
    <property type="molecule type" value="Genomic_DNA"/>
</dbReference>
<evidence type="ECO:0000256" key="3">
    <source>
        <dbReference type="ARBA" id="ARBA00022741"/>
    </source>
</evidence>
<evidence type="ECO:0000256" key="6">
    <source>
        <dbReference type="ARBA" id="ARBA00023146"/>
    </source>
</evidence>
<keyword evidence="5 8" id="KW-0648">Protein biosynthesis</keyword>
<dbReference type="GO" id="GO:0005737">
    <property type="term" value="C:cytoplasm"/>
    <property type="evidence" value="ECO:0007669"/>
    <property type="project" value="UniProtKB-SubCell"/>
</dbReference>
<dbReference type="CDD" id="cd00859">
    <property type="entry name" value="HisRS_anticodon"/>
    <property type="match status" value="1"/>
</dbReference>
<dbReference type="SUPFAM" id="SSF55681">
    <property type="entry name" value="Class II aaRS and biotin synthetases"/>
    <property type="match status" value="1"/>
</dbReference>
<dbReference type="PROSITE" id="PS50862">
    <property type="entry name" value="AA_TRNA_LIGASE_II"/>
    <property type="match status" value="1"/>
</dbReference>
<evidence type="ECO:0000256" key="8">
    <source>
        <dbReference type="HAMAP-Rule" id="MF_00127"/>
    </source>
</evidence>
<dbReference type="GO" id="GO:0004821">
    <property type="term" value="F:histidine-tRNA ligase activity"/>
    <property type="evidence" value="ECO:0007669"/>
    <property type="project" value="UniProtKB-UniRule"/>
</dbReference>
<dbReference type="Pfam" id="PF03129">
    <property type="entry name" value="HGTP_anticodon"/>
    <property type="match status" value="1"/>
</dbReference>
<feature type="binding site" evidence="9">
    <location>
        <begin position="88"/>
        <end position="90"/>
    </location>
    <ligand>
        <name>L-histidine</name>
        <dbReference type="ChEBI" id="CHEBI:57595"/>
    </ligand>
</feature>
<dbReference type="InterPro" id="IPR033656">
    <property type="entry name" value="HisRS_anticodon"/>
</dbReference>
<feature type="binding site" evidence="9">
    <location>
        <position position="137"/>
    </location>
    <ligand>
        <name>L-histidine</name>
        <dbReference type="ChEBI" id="CHEBI:57595"/>
    </ligand>
</feature>
<feature type="binding site" evidence="9">
    <location>
        <position position="119"/>
    </location>
    <ligand>
        <name>L-histidine</name>
        <dbReference type="ChEBI" id="CHEBI:57595"/>
    </ligand>
</feature>
<protein>
    <recommendedName>
        <fullName evidence="8">Histidine--tRNA ligase</fullName>
        <ecNumber evidence="8">6.1.1.21</ecNumber>
    </recommendedName>
    <alternativeName>
        <fullName evidence="8">Histidyl-tRNA synthetase</fullName>
        <shortName evidence="8">HisRS</shortName>
    </alternativeName>
</protein>
<keyword evidence="3 8" id="KW-0547">Nucleotide-binding</keyword>
<dbReference type="GO" id="GO:0006427">
    <property type="term" value="P:histidyl-tRNA aminoacylation"/>
    <property type="evidence" value="ECO:0007669"/>
    <property type="project" value="UniProtKB-UniRule"/>
</dbReference>
<feature type="binding site" evidence="9">
    <location>
        <begin position="268"/>
        <end position="269"/>
    </location>
    <ligand>
        <name>L-histidine</name>
        <dbReference type="ChEBI" id="CHEBI:57595"/>
    </ligand>
</feature>
<evidence type="ECO:0000256" key="1">
    <source>
        <dbReference type="ARBA" id="ARBA00008226"/>
    </source>
</evidence>
<keyword evidence="4 8" id="KW-0067">ATP-binding</keyword>
<dbReference type="PANTHER" id="PTHR43707:SF1">
    <property type="entry name" value="HISTIDINE--TRNA LIGASE, MITOCHONDRIAL-RELATED"/>
    <property type="match status" value="1"/>
</dbReference>
<comment type="subunit">
    <text evidence="8">Homodimer.</text>
</comment>
<dbReference type="Gene3D" id="3.30.930.10">
    <property type="entry name" value="Bira Bifunctional Protein, Domain 2"/>
    <property type="match status" value="1"/>
</dbReference>
<dbReference type="InterPro" id="IPR041715">
    <property type="entry name" value="HisRS-like_core"/>
</dbReference>
<comment type="catalytic activity">
    <reaction evidence="7 8">
        <text>tRNA(His) + L-histidine + ATP = L-histidyl-tRNA(His) + AMP + diphosphate + H(+)</text>
        <dbReference type="Rhea" id="RHEA:17313"/>
        <dbReference type="Rhea" id="RHEA-COMP:9665"/>
        <dbReference type="Rhea" id="RHEA-COMP:9689"/>
        <dbReference type="ChEBI" id="CHEBI:15378"/>
        <dbReference type="ChEBI" id="CHEBI:30616"/>
        <dbReference type="ChEBI" id="CHEBI:33019"/>
        <dbReference type="ChEBI" id="CHEBI:57595"/>
        <dbReference type="ChEBI" id="CHEBI:78442"/>
        <dbReference type="ChEBI" id="CHEBI:78527"/>
        <dbReference type="ChEBI" id="CHEBI:456215"/>
        <dbReference type="EC" id="6.1.1.21"/>
    </reaction>
</comment>
<dbReference type="InterPro" id="IPR004516">
    <property type="entry name" value="HisRS/HisZ"/>
</dbReference>
<dbReference type="Proteomes" id="UP000257323">
    <property type="component" value="Unassembled WGS sequence"/>
</dbReference>
<dbReference type="GO" id="GO:0005524">
    <property type="term" value="F:ATP binding"/>
    <property type="evidence" value="ECO:0007669"/>
    <property type="project" value="UniProtKB-UniRule"/>
</dbReference>
<feature type="binding site" evidence="9">
    <location>
        <position position="264"/>
    </location>
    <ligand>
        <name>L-histidine</name>
        <dbReference type="ChEBI" id="CHEBI:57595"/>
    </ligand>
</feature>
<dbReference type="EC" id="6.1.1.21" evidence="8"/>